<dbReference type="InterPro" id="IPR014757">
    <property type="entry name" value="Tscrpt_reg_IclR_C"/>
</dbReference>
<evidence type="ECO:0000313" key="7">
    <source>
        <dbReference type="Proteomes" id="UP000280395"/>
    </source>
</evidence>
<accession>A0A3M5UGY4</accession>
<evidence type="ECO:0000256" key="2">
    <source>
        <dbReference type="ARBA" id="ARBA00023125"/>
    </source>
</evidence>
<evidence type="ECO:0000313" key="6">
    <source>
        <dbReference type="EMBL" id="RMU45140.1"/>
    </source>
</evidence>
<name>A0A3M5UGY4_PSESX</name>
<evidence type="ECO:0000256" key="1">
    <source>
        <dbReference type="ARBA" id="ARBA00023015"/>
    </source>
</evidence>
<dbReference type="Proteomes" id="UP000280395">
    <property type="component" value="Unassembled WGS sequence"/>
</dbReference>
<protein>
    <recommendedName>
        <fullName evidence="8">IclR family transcriptional regulator</fullName>
    </recommendedName>
</protein>
<keyword evidence="3" id="KW-0804">Transcription</keyword>
<dbReference type="AlphaFoldDB" id="A0A3M5UGY4"/>
<dbReference type="SUPFAM" id="SSF46785">
    <property type="entry name" value="Winged helix' DNA-binding domain"/>
    <property type="match status" value="1"/>
</dbReference>
<evidence type="ECO:0000259" key="4">
    <source>
        <dbReference type="PROSITE" id="PS51077"/>
    </source>
</evidence>
<feature type="domain" description="HTH iclR-type" evidence="4">
    <location>
        <begin position="14"/>
        <end position="76"/>
    </location>
</feature>
<evidence type="ECO:0008006" key="8">
    <source>
        <dbReference type="Google" id="ProtNLM"/>
    </source>
</evidence>
<dbReference type="InterPro" id="IPR029016">
    <property type="entry name" value="GAF-like_dom_sf"/>
</dbReference>
<dbReference type="Pfam" id="PF09339">
    <property type="entry name" value="HTH_IclR"/>
    <property type="match status" value="1"/>
</dbReference>
<reference evidence="6 7" key="1">
    <citation type="submission" date="2018-08" db="EMBL/GenBank/DDBJ databases">
        <title>Recombination of ecologically and evolutionarily significant loci maintains genetic cohesion in the Pseudomonas syringae species complex.</title>
        <authorList>
            <person name="Dillon M."/>
            <person name="Thakur S."/>
            <person name="Almeida R.N.D."/>
            <person name="Weir B.S."/>
            <person name="Guttman D.S."/>
        </authorList>
    </citation>
    <scope>NUCLEOTIDE SEQUENCE [LARGE SCALE GENOMIC DNA]</scope>
    <source>
        <strain evidence="6 7">ICMP 14479</strain>
    </source>
</reference>
<sequence length="256" mass="27804">MSDETLKQEKNGGIQVIARAAAIMRALGNNPKGLSHAAIAQAVDLPRSTVQRIITALEEERLVESIGPQGGFRLGTALGLLINQTQTDIISSVQPFLIELGQLLDESVTLSSLIGDKVYVIDRIVAERELRIVFPIGINPPSYATSSGKILLAELSPQDLEAVLPKQLPALTNTTLNKKALLAQLEQIRASGIAEETEEYIEGICSYATIIRTYLGNFSITVVAPASRTKVHAERFQDALLETKDAIERVIGRQHD</sequence>
<organism evidence="6 7">
    <name type="scientific">Pseudomonas syringae pv. avii</name>
    <dbReference type="NCBI Taxonomy" id="663959"/>
    <lineage>
        <taxon>Bacteria</taxon>
        <taxon>Pseudomonadati</taxon>
        <taxon>Pseudomonadota</taxon>
        <taxon>Gammaproteobacteria</taxon>
        <taxon>Pseudomonadales</taxon>
        <taxon>Pseudomonadaceae</taxon>
        <taxon>Pseudomonas</taxon>
        <taxon>Pseudomonas syringae</taxon>
    </lineage>
</organism>
<dbReference type="Gene3D" id="3.30.450.40">
    <property type="match status" value="1"/>
</dbReference>
<dbReference type="PANTHER" id="PTHR30136:SF35">
    <property type="entry name" value="HTH-TYPE TRANSCRIPTIONAL REGULATOR RV1719"/>
    <property type="match status" value="1"/>
</dbReference>
<keyword evidence="2" id="KW-0238">DNA-binding</keyword>
<dbReference type="Pfam" id="PF01614">
    <property type="entry name" value="IclR_C"/>
    <property type="match status" value="1"/>
</dbReference>
<dbReference type="InterPro" id="IPR005471">
    <property type="entry name" value="Tscrpt_reg_IclR_N"/>
</dbReference>
<evidence type="ECO:0000256" key="3">
    <source>
        <dbReference type="ARBA" id="ARBA00023163"/>
    </source>
</evidence>
<dbReference type="Gene3D" id="1.10.10.10">
    <property type="entry name" value="Winged helix-like DNA-binding domain superfamily/Winged helix DNA-binding domain"/>
    <property type="match status" value="1"/>
</dbReference>
<keyword evidence="1" id="KW-0805">Transcription regulation</keyword>
<dbReference type="EMBL" id="RBUA01001337">
    <property type="protein sequence ID" value="RMU45140.1"/>
    <property type="molecule type" value="Genomic_DNA"/>
</dbReference>
<dbReference type="InterPro" id="IPR036388">
    <property type="entry name" value="WH-like_DNA-bd_sf"/>
</dbReference>
<comment type="caution">
    <text evidence="6">The sequence shown here is derived from an EMBL/GenBank/DDBJ whole genome shotgun (WGS) entry which is preliminary data.</text>
</comment>
<dbReference type="InterPro" id="IPR036390">
    <property type="entry name" value="WH_DNA-bd_sf"/>
</dbReference>
<dbReference type="GO" id="GO:0003700">
    <property type="term" value="F:DNA-binding transcription factor activity"/>
    <property type="evidence" value="ECO:0007669"/>
    <property type="project" value="TreeGrafter"/>
</dbReference>
<dbReference type="InterPro" id="IPR050707">
    <property type="entry name" value="HTH_MetabolicPath_Reg"/>
</dbReference>
<feature type="domain" description="IclR-ED" evidence="5">
    <location>
        <begin position="70"/>
        <end position="253"/>
    </location>
</feature>
<gene>
    <name evidence="6" type="ORF">ALP29_04496</name>
</gene>
<dbReference type="PROSITE" id="PS51077">
    <property type="entry name" value="HTH_ICLR"/>
    <property type="match status" value="1"/>
</dbReference>
<dbReference type="RefSeq" id="WP_122301329.1">
    <property type="nucleotide sequence ID" value="NZ_RBUA01001337.1"/>
</dbReference>
<proteinExistence type="predicted"/>
<dbReference type="SMART" id="SM00346">
    <property type="entry name" value="HTH_ICLR"/>
    <property type="match status" value="1"/>
</dbReference>
<dbReference type="PANTHER" id="PTHR30136">
    <property type="entry name" value="HELIX-TURN-HELIX TRANSCRIPTIONAL REGULATOR, ICLR FAMILY"/>
    <property type="match status" value="1"/>
</dbReference>
<dbReference type="SUPFAM" id="SSF55781">
    <property type="entry name" value="GAF domain-like"/>
    <property type="match status" value="1"/>
</dbReference>
<dbReference type="PROSITE" id="PS51078">
    <property type="entry name" value="ICLR_ED"/>
    <property type="match status" value="1"/>
</dbReference>
<evidence type="ECO:0000259" key="5">
    <source>
        <dbReference type="PROSITE" id="PS51078"/>
    </source>
</evidence>
<dbReference type="GO" id="GO:0045892">
    <property type="term" value="P:negative regulation of DNA-templated transcription"/>
    <property type="evidence" value="ECO:0007669"/>
    <property type="project" value="TreeGrafter"/>
</dbReference>
<dbReference type="GO" id="GO:0003677">
    <property type="term" value="F:DNA binding"/>
    <property type="evidence" value="ECO:0007669"/>
    <property type="project" value="UniProtKB-KW"/>
</dbReference>